<dbReference type="Gene3D" id="3.80.10.10">
    <property type="entry name" value="Ribonuclease Inhibitor"/>
    <property type="match status" value="1"/>
</dbReference>
<dbReference type="InterPro" id="IPR055414">
    <property type="entry name" value="LRR_R13L4/SHOC2-like"/>
</dbReference>
<evidence type="ECO:0000256" key="5">
    <source>
        <dbReference type="ARBA" id="ARBA00022737"/>
    </source>
</evidence>
<proteinExistence type="predicted"/>
<sequence length="283" mass="31547">MSSTRRPQLHFTLLLLTYYCSTHIAANGDNGTTVQCLPDEAASLLQLKLSFYNPNLSSWQHGTDCCHWEGVGCSRASGQVISLDLSDRNLQSINGLSPSLFNLTSLTNLSLSGNNFGLTSLPRFGFEQLIELLSLNLSHTNLAGQIPIGISHLKKLRTLDSSHNFELYFNEPSFQMVIGNLSNLRELKLNGVDISRDQNNWSNSLANSVPQLQFLSLDSCGLSGHIHSSFSRLQYLERIILTENSISGEVPQFLTDFSSLSTLDLRYNDFEGQFPTKIFHLEK</sequence>
<dbReference type="InterPro" id="IPR013210">
    <property type="entry name" value="LRR_N_plant-typ"/>
</dbReference>
<keyword evidence="8" id="KW-0325">Glycoprotein</keyword>
<feature type="signal peptide" evidence="9">
    <location>
        <begin position="1"/>
        <end position="25"/>
    </location>
</feature>
<dbReference type="InterPro" id="IPR046956">
    <property type="entry name" value="RLP23-like"/>
</dbReference>
<keyword evidence="7" id="KW-0472">Membrane</keyword>
<evidence type="ECO:0000256" key="6">
    <source>
        <dbReference type="ARBA" id="ARBA00022989"/>
    </source>
</evidence>
<evidence type="ECO:0000256" key="3">
    <source>
        <dbReference type="ARBA" id="ARBA00022692"/>
    </source>
</evidence>
<keyword evidence="4 9" id="KW-0732">Signal</keyword>
<dbReference type="PANTHER" id="PTHR48061">
    <property type="entry name" value="LEUCINE-RICH REPEAT RECEPTOR PROTEIN KINASE EMS1-LIKE-RELATED"/>
    <property type="match status" value="1"/>
</dbReference>
<protein>
    <recommendedName>
        <fullName evidence="14">Leucine-rich repeat-containing N-terminal plant-type domain-containing protein</fullName>
    </recommendedName>
</protein>
<feature type="domain" description="Disease resistance R13L4/SHOC-2-like LRR" evidence="11">
    <location>
        <begin position="92"/>
        <end position="270"/>
    </location>
</feature>
<evidence type="ECO:0000256" key="4">
    <source>
        <dbReference type="ARBA" id="ARBA00022729"/>
    </source>
</evidence>
<dbReference type="AlphaFoldDB" id="A0A8R7PPJ1"/>
<dbReference type="Proteomes" id="UP000015106">
    <property type="component" value="Chromosome 3"/>
</dbReference>
<evidence type="ECO:0000313" key="12">
    <source>
        <dbReference type="EnsemblPlants" id="TuG1812G0300001110.01.T01.cds435267"/>
    </source>
</evidence>
<keyword evidence="6" id="KW-1133">Transmembrane helix</keyword>
<accession>A0A8R7PPJ1</accession>
<dbReference type="Gramene" id="TuG1812G0300001110.01.T01">
    <property type="protein sequence ID" value="TuG1812G0300001110.01.T01.cds435267"/>
    <property type="gene ID" value="TuG1812G0300001110.01"/>
</dbReference>
<dbReference type="EnsemblPlants" id="TuG1812G0300001110.01.T01">
    <property type="protein sequence ID" value="TuG1812G0300001110.01.T01.cds435267"/>
    <property type="gene ID" value="TuG1812G0300001110.01"/>
</dbReference>
<evidence type="ECO:0000259" key="10">
    <source>
        <dbReference type="Pfam" id="PF08263"/>
    </source>
</evidence>
<dbReference type="Pfam" id="PF08263">
    <property type="entry name" value="LRRNT_2"/>
    <property type="match status" value="1"/>
</dbReference>
<evidence type="ECO:0000256" key="9">
    <source>
        <dbReference type="SAM" id="SignalP"/>
    </source>
</evidence>
<evidence type="ECO:0000256" key="7">
    <source>
        <dbReference type="ARBA" id="ARBA00023136"/>
    </source>
</evidence>
<evidence type="ECO:0000313" key="13">
    <source>
        <dbReference type="Proteomes" id="UP000015106"/>
    </source>
</evidence>
<keyword evidence="3" id="KW-0812">Transmembrane</keyword>
<evidence type="ECO:0000259" key="11">
    <source>
        <dbReference type="Pfam" id="PF23598"/>
    </source>
</evidence>
<feature type="domain" description="Leucine-rich repeat-containing N-terminal plant-type" evidence="10">
    <location>
        <begin position="38"/>
        <end position="74"/>
    </location>
</feature>
<organism evidence="12 13">
    <name type="scientific">Triticum urartu</name>
    <name type="common">Red wild einkorn</name>
    <name type="synonym">Crithodium urartu</name>
    <dbReference type="NCBI Taxonomy" id="4572"/>
    <lineage>
        <taxon>Eukaryota</taxon>
        <taxon>Viridiplantae</taxon>
        <taxon>Streptophyta</taxon>
        <taxon>Embryophyta</taxon>
        <taxon>Tracheophyta</taxon>
        <taxon>Spermatophyta</taxon>
        <taxon>Magnoliopsida</taxon>
        <taxon>Liliopsida</taxon>
        <taxon>Poales</taxon>
        <taxon>Poaceae</taxon>
        <taxon>BOP clade</taxon>
        <taxon>Pooideae</taxon>
        <taxon>Triticodae</taxon>
        <taxon>Triticeae</taxon>
        <taxon>Triticinae</taxon>
        <taxon>Triticum</taxon>
    </lineage>
</organism>
<name>A0A8R7PPJ1_TRIUA</name>
<dbReference type="Pfam" id="PF23598">
    <property type="entry name" value="LRR_14"/>
    <property type="match status" value="1"/>
</dbReference>
<keyword evidence="2" id="KW-0433">Leucine-rich repeat</keyword>
<keyword evidence="5" id="KW-0677">Repeat</keyword>
<evidence type="ECO:0008006" key="14">
    <source>
        <dbReference type="Google" id="ProtNLM"/>
    </source>
</evidence>
<reference evidence="12" key="2">
    <citation type="submission" date="2018-03" db="EMBL/GenBank/DDBJ databases">
        <title>The Triticum urartu genome reveals the dynamic nature of wheat genome evolution.</title>
        <authorList>
            <person name="Ling H."/>
            <person name="Ma B."/>
            <person name="Shi X."/>
            <person name="Liu H."/>
            <person name="Dong L."/>
            <person name="Sun H."/>
            <person name="Cao Y."/>
            <person name="Gao Q."/>
            <person name="Zheng S."/>
            <person name="Li Y."/>
            <person name="Yu Y."/>
            <person name="Du H."/>
            <person name="Qi M."/>
            <person name="Li Y."/>
            <person name="Yu H."/>
            <person name="Cui Y."/>
            <person name="Wang N."/>
            <person name="Chen C."/>
            <person name="Wu H."/>
            <person name="Zhao Y."/>
            <person name="Zhang J."/>
            <person name="Li Y."/>
            <person name="Zhou W."/>
            <person name="Zhang B."/>
            <person name="Hu W."/>
            <person name="Eijk M."/>
            <person name="Tang J."/>
            <person name="Witsenboer H."/>
            <person name="Zhao S."/>
            <person name="Li Z."/>
            <person name="Zhang A."/>
            <person name="Wang D."/>
            <person name="Liang C."/>
        </authorList>
    </citation>
    <scope>NUCLEOTIDE SEQUENCE [LARGE SCALE GENOMIC DNA]</scope>
    <source>
        <strain evidence="12">cv. G1812</strain>
    </source>
</reference>
<reference evidence="13" key="1">
    <citation type="journal article" date="2013" name="Nature">
        <title>Draft genome of the wheat A-genome progenitor Triticum urartu.</title>
        <authorList>
            <person name="Ling H.Q."/>
            <person name="Zhao S."/>
            <person name="Liu D."/>
            <person name="Wang J."/>
            <person name="Sun H."/>
            <person name="Zhang C."/>
            <person name="Fan H."/>
            <person name="Li D."/>
            <person name="Dong L."/>
            <person name="Tao Y."/>
            <person name="Gao C."/>
            <person name="Wu H."/>
            <person name="Li Y."/>
            <person name="Cui Y."/>
            <person name="Guo X."/>
            <person name="Zheng S."/>
            <person name="Wang B."/>
            <person name="Yu K."/>
            <person name="Liang Q."/>
            <person name="Yang W."/>
            <person name="Lou X."/>
            <person name="Chen J."/>
            <person name="Feng M."/>
            <person name="Jian J."/>
            <person name="Zhang X."/>
            <person name="Luo G."/>
            <person name="Jiang Y."/>
            <person name="Liu J."/>
            <person name="Wang Z."/>
            <person name="Sha Y."/>
            <person name="Zhang B."/>
            <person name="Wu H."/>
            <person name="Tang D."/>
            <person name="Shen Q."/>
            <person name="Xue P."/>
            <person name="Zou S."/>
            <person name="Wang X."/>
            <person name="Liu X."/>
            <person name="Wang F."/>
            <person name="Yang Y."/>
            <person name="An X."/>
            <person name="Dong Z."/>
            <person name="Zhang K."/>
            <person name="Zhang X."/>
            <person name="Luo M.C."/>
            <person name="Dvorak J."/>
            <person name="Tong Y."/>
            <person name="Wang J."/>
            <person name="Yang H."/>
            <person name="Li Z."/>
            <person name="Wang D."/>
            <person name="Zhang A."/>
            <person name="Wang J."/>
        </authorList>
    </citation>
    <scope>NUCLEOTIDE SEQUENCE</scope>
    <source>
        <strain evidence="13">cv. G1812</strain>
    </source>
</reference>
<dbReference type="InterPro" id="IPR032675">
    <property type="entry name" value="LRR_dom_sf"/>
</dbReference>
<dbReference type="SUPFAM" id="SSF52058">
    <property type="entry name" value="L domain-like"/>
    <property type="match status" value="1"/>
</dbReference>
<comment type="subcellular location">
    <subcellularLocation>
        <location evidence="1">Membrane</location>
        <topology evidence="1">Single-pass type I membrane protein</topology>
    </subcellularLocation>
</comment>
<reference evidence="12" key="3">
    <citation type="submission" date="2022-06" db="UniProtKB">
        <authorList>
            <consortium name="EnsemblPlants"/>
        </authorList>
    </citation>
    <scope>IDENTIFICATION</scope>
</reference>
<evidence type="ECO:0000256" key="2">
    <source>
        <dbReference type="ARBA" id="ARBA00022614"/>
    </source>
</evidence>
<keyword evidence="13" id="KW-1185">Reference proteome</keyword>
<dbReference type="PANTHER" id="PTHR48061:SF52">
    <property type="entry name" value="LEUCINE-RICH REPEAT-CONTAINING N-TERMINAL PLANT-TYPE DOMAIN-CONTAINING PROTEIN"/>
    <property type="match status" value="1"/>
</dbReference>
<dbReference type="GO" id="GO:0016020">
    <property type="term" value="C:membrane"/>
    <property type="evidence" value="ECO:0007669"/>
    <property type="project" value="UniProtKB-SubCell"/>
</dbReference>
<evidence type="ECO:0000256" key="8">
    <source>
        <dbReference type="ARBA" id="ARBA00023180"/>
    </source>
</evidence>
<evidence type="ECO:0000256" key="1">
    <source>
        <dbReference type="ARBA" id="ARBA00004479"/>
    </source>
</evidence>
<feature type="chain" id="PRO_5035739091" description="Leucine-rich repeat-containing N-terminal plant-type domain-containing protein" evidence="9">
    <location>
        <begin position="26"/>
        <end position="283"/>
    </location>
</feature>